<proteinExistence type="predicted"/>
<dbReference type="AlphaFoldDB" id="A0A5B7FHI0"/>
<evidence type="ECO:0000313" key="2">
    <source>
        <dbReference type="Proteomes" id="UP000324222"/>
    </source>
</evidence>
<evidence type="ECO:0000313" key="1">
    <source>
        <dbReference type="EMBL" id="MPC44957.1"/>
    </source>
</evidence>
<sequence length="84" mass="9315">MTVSEAAREAAREGGRAVWLRLSEARTSSSLSIPLPSDLLPFTTASLTDSPKERILKRSLYCPSFQLLSKATEIISQVRKRFSC</sequence>
<dbReference type="Proteomes" id="UP000324222">
    <property type="component" value="Unassembled WGS sequence"/>
</dbReference>
<comment type="caution">
    <text evidence="1">The sequence shown here is derived from an EMBL/GenBank/DDBJ whole genome shotgun (WGS) entry which is preliminary data.</text>
</comment>
<accession>A0A5B7FHI0</accession>
<name>A0A5B7FHI0_PORTR</name>
<protein>
    <submittedName>
        <fullName evidence="1">Uncharacterized protein</fullName>
    </submittedName>
</protein>
<organism evidence="1 2">
    <name type="scientific">Portunus trituberculatus</name>
    <name type="common">Swimming crab</name>
    <name type="synonym">Neptunus trituberculatus</name>
    <dbReference type="NCBI Taxonomy" id="210409"/>
    <lineage>
        <taxon>Eukaryota</taxon>
        <taxon>Metazoa</taxon>
        <taxon>Ecdysozoa</taxon>
        <taxon>Arthropoda</taxon>
        <taxon>Crustacea</taxon>
        <taxon>Multicrustacea</taxon>
        <taxon>Malacostraca</taxon>
        <taxon>Eumalacostraca</taxon>
        <taxon>Eucarida</taxon>
        <taxon>Decapoda</taxon>
        <taxon>Pleocyemata</taxon>
        <taxon>Brachyura</taxon>
        <taxon>Eubrachyura</taxon>
        <taxon>Portunoidea</taxon>
        <taxon>Portunidae</taxon>
        <taxon>Portuninae</taxon>
        <taxon>Portunus</taxon>
    </lineage>
</organism>
<keyword evidence="2" id="KW-1185">Reference proteome</keyword>
<reference evidence="1 2" key="1">
    <citation type="submission" date="2019-05" db="EMBL/GenBank/DDBJ databases">
        <title>Another draft genome of Portunus trituberculatus and its Hox gene families provides insights of decapod evolution.</title>
        <authorList>
            <person name="Jeong J.-H."/>
            <person name="Song I."/>
            <person name="Kim S."/>
            <person name="Choi T."/>
            <person name="Kim D."/>
            <person name="Ryu S."/>
            <person name="Kim W."/>
        </authorList>
    </citation>
    <scope>NUCLEOTIDE SEQUENCE [LARGE SCALE GENOMIC DNA]</scope>
    <source>
        <tissue evidence="1">Muscle</tissue>
    </source>
</reference>
<gene>
    <name evidence="1" type="ORF">E2C01_038639</name>
</gene>
<dbReference type="EMBL" id="VSRR010006508">
    <property type="protein sequence ID" value="MPC44957.1"/>
    <property type="molecule type" value="Genomic_DNA"/>
</dbReference>